<keyword evidence="1" id="KW-0732">Signal</keyword>
<organism evidence="3 4">
    <name type="scientific">Tunturiibacter lichenicola</name>
    <dbReference type="NCBI Taxonomy" id="2051959"/>
    <lineage>
        <taxon>Bacteria</taxon>
        <taxon>Pseudomonadati</taxon>
        <taxon>Acidobacteriota</taxon>
        <taxon>Terriglobia</taxon>
        <taxon>Terriglobales</taxon>
        <taxon>Acidobacteriaceae</taxon>
        <taxon>Tunturiibacter</taxon>
    </lineage>
</organism>
<evidence type="ECO:0000313" key="4">
    <source>
        <dbReference type="Proteomes" id="UP000534186"/>
    </source>
</evidence>
<dbReference type="Proteomes" id="UP000534186">
    <property type="component" value="Unassembled WGS sequence"/>
</dbReference>
<dbReference type="InterPro" id="IPR011050">
    <property type="entry name" value="Pectin_lyase_fold/virulence"/>
</dbReference>
<evidence type="ECO:0000256" key="1">
    <source>
        <dbReference type="SAM" id="SignalP"/>
    </source>
</evidence>
<evidence type="ECO:0000313" key="3">
    <source>
        <dbReference type="EMBL" id="NYF51647.1"/>
    </source>
</evidence>
<dbReference type="InterPro" id="IPR006626">
    <property type="entry name" value="PbH1"/>
</dbReference>
<proteinExistence type="predicted"/>
<dbReference type="InterPro" id="IPR012334">
    <property type="entry name" value="Pectin_lyas_fold"/>
</dbReference>
<reference evidence="3 4" key="1">
    <citation type="submission" date="2020-07" db="EMBL/GenBank/DDBJ databases">
        <title>Genomic Encyclopedia of Type Strains, Phase IV (KMG-V): Genome sequencing to study the core and pangenomes of soil and plant-associated prokaryotes.</title>
        <authorList>
            <person name="Whitman W."/>
        </authorList>
    </citation>
    <scope>NUCLEOTIDE SEQUENCE [LARGE SCALE GENOMIC DNA]</scope>
    <source>
        <strain evidence="3 4">M8UP30</strain>
    </source>
</reference>
<dbReference type="Pfam" id="PF13229">
    <property type="entry name" value="Beta_helix"/>
    <property type="match status" value="1"/>
</dbReference>
<protein>
    <recommendedName>
        <fullName evidence="2">Right handed beta helix domain-containing protein</fullName>
    </recommendedName>
</protein>
<dbReference type="Gene3D" id="2.160.20.10">
    <property type="entry name" value="Single-stranded right-handed beta-helix, Pectin lyase-like"/>
    <property type="match status" value="1"/>
</dbReference>
<dbReference type="EMBL" id="JACCCV010000001">
    <property type="protein sequence ID" value="NYF51647.1"/>
    <property type="molecule type" value="Genomic_DNA"/>
</dbReference>
<sequence>MLPFSTKMVAAFAVALLTTALAVSQTVAPASTPRNTLADYDPGLVKKIHAFGPLFSDAISRKNTETAAPHDFVEDLQVPDGTKVRVLVKAPAPANPAKILKLAPIAPAQTPNDYFATAITQAISGGYAQVVFPKATYNFVAPTHAGASHVLIKGANDLIIDGQDSTLNFASPLSGGVSIASSQRLVFKRFKLDWPKTLMASIGTIVSINNKANTLRVRIAPQYHVESSTQIIALTPWDAKSDPANPHFSLTSFYKEQYTNNTGTRFVGNQTFEIPYYNHFIQVGDVFLVRHFGAAPWMSAISVGGHDIDFEQVNVYASPLMGFSISGGNGYRLSHCSVTRLSAARLISSAADAVHAADTVGDIIIEDSTFAYQGDDGLNIHGAIGGTAKAGQNFLHWTVGGEGSWAPYGWAKEDPIGWFDNVLGFHGTTPFQSVSHAPSGLQINLKDKAPPGTTRVSDLSHVGARFVIRNNKYLYNRARGILLQSSFGLLENNTFIGQTLHGLILGVAPDSEGPGVQNVIVRGNHFSNVGSIPQIQPLPDPDAAYGAMMISVQGDANNVTSQVPVHANLVLDSNTFTNLRGPGLFITRANDVVVVNNQFTNTNLSRLPFVNLGIANLGGSIVIDHAHNIFLSNNTMKGATTGPISIDSKSTDGIKR</sequence>
<feature type="signal peptide" evidence="1">
    <location>
        <begin position="1"/>
        <end position="22"/>
    </location>
</feature>
<dbReference type="AlphaFoldDB" id="A0A7Y9NM12"/>
<feature type="domain" description="Right handed beta helix" evidence="2">
    <location>
        <begin position="567"/>
        <end position="650"/>
    </location>
</feature>
<dbReference type="SMART" id="SM00710">
    <property type="entry name" value="PbH1"/>
    <property type="match status" value="7"/>
</dbReference>
<comment type="caution">
    <text evidence="3">The sequence shown here is derived from an EMBL/GenBank/DDBJ whole genome shotgun (WGS) entry which is preliminary data.</text>
</comment>
<name>A0A7Y9NM12_9BACT</name>
<feature type="chain" id="PRO_5031501667" description="Right handed beta helix domain-containing protein" evidence="1">
    <location>
        <begin position="23"/>
        <end position="656"/>
    </location>
</feature>
<dbReference type="InterPro" id="IPR039448">
    <property type="entry name" value="Beta_helix"/>
</dbReference>
<dbReference type="SUPFAM" id="SSF51126">
    <property type="entry name" value="Pectin lyase-like"/>
    <property type="match status" value="1"/>
</dbReference>
<gene>
    <name evidence="3" type="ORF">HDF12_002012</name>
</gene>
<evidence type="ECO:0000259" key="2">
    <source>
        <dbReference type="Pfam" id="PF13229"/>
    </source>
</evidence>
<accession>A0A7Y9NM12</accession>